<dbReference type="AlphaFoldDB" id="A0AAV5UME6"/>
<dbReference type="EMBL" id="BTSX01000006">
    <property type="protein sequence ID" value="GMT07343.1"/>
    <property type="molecule type" value="Genomic_DNA"/>
</dbReference>
<name>A0AAV5UME6_9BILA</name>
<reference evidence="1" key="1">
    <citation type="submission" date="2023-10" db="EMBL/GenBank/DDBJ databases">
        <title>Genome assembly of Pristionchus species.</title>
        <authorList>
            <person name="Yoshida K."/>
            <person name="Sommer R.J."/>
        </authorList>
    </citation>
    <scope>NUCLEOTIDE SEQUENCE</scope>
    <source>
        <strain evidence="1">RS0144</strain>
    </source>
</reference>
<organism evidence="1 2">
    <name type="scientific">Pristionchus entomophagus</name>
    <dbReference type="NCBI Taxonomy" id="358040"/>
    <lineage>
        <taxon>Eukaryota</taxon>
        <taxon>Metazoa</taxon>
        <taxon>Ecdysozoa</taxon>
        <taxon>Nematoda</taxon>
        <taxon>Chromadorea</taxon>
        <taxon>Rhabditida</taxon>
        <taxon>Rhabditina</taxon>
        <taxon>Diplogasteromorpha</taxon>
        <taxon>Diplogasteroidea</taxon>
        <taxon>Neodiplogasteridae</taxon>
        <taxon>Pristionchus</taxon>
    </lineage>
</organism>
<evidence type="ECO:0000313" key="2">
    <source>
        <dbReference type="Proteomes" id="UP001432027"/>
    </source>
</evidence>
<evidence type="ECO:0000313" key="1">
    <source>
        <dbReference type="EMBL" id="GMT07343.1"/>
    </source>
</evidence>
<proteinExistence type="predicted"/>
<feature type="non-terminal residue" evidence="1">
    <location>
        <position position="1"/>
    </location>
</feature>
<protein>
    <submittedName>
        <fullName evidence="1">Uncharacterized protein</fullName>
    </submittedName>
</protein>
<comment type="caution">
    <text evidence="1">The sequence shown here is derived from an EMBL/GenBank/DDBJ whole genome shotgun (WGS) entry which is preliminary data.</text>
</comment>
<keyword evidence="2" id="KW-1185">Reference proteome</keyword>
<gene>
    <name evidence="1" type="ORF">PENTCL1PPCAC_29517</name>
</gene>
<feature type="non-terminal residue" evidence="1">
    <location>
        <position position="81"/>
    </location>
</feature>
<dbReference type="Proteomes" id="UP001432027">
    <property type="component" value="Unassembled WGS sequence"/>
</dbReference>
<sequence>VVVRNSGVVIDAVSVWLLHSGMCSLEESDEGLGGYADSQAVLGEIGIVLVIKDHCPYSGTISSVKVVENADTRRILLRKRD</sequence>
<accession>A0AAV5UME6</accession>